<feature type="chain" id="PRO_5038811542" description="Secreted protein" evidence="2">
    <location>
        <begin position="21"/>
        <end position="108"/>
    </location>
</feature>
<dbReference type="Proteomes" id="UP000821837">
    <property type="component" value="Unassembled WGS sequence"/>
</dbReference>
<keyword evidence="2" id="KW-0732">Signal</keyword>
<evidence type="ECO:0000313" key="4">
    <source>
        <dbReference type="Proteomes" id="UP000821837"/>
    </source>
</evidence>
<evidence type="ECO:0008006" key="5">
    <source>
        <dbReference type="Google" id="ProtNLM"/>
    </source>
</evidence>
<dbReference type="AlphaFoldDB" id="A0A9D4PHR3"/>
<feature type="compositionally biased region" description="Polar residues" evidence="1">
    <location>
        <begin position="50"/>
        <end position="59"/>
    </location>
</feature>
<reference evidence="3" key="2">
    <citation type="submission" date="2021-09" db="EMBL/GenBank/DDBJ databases">
        <authorList>
            <person name="Jia N."/>
            <person name="Wang J."/>
            <person name="Shi W."/>
            <person name="Du L."/>
            <person name="Sun Y."/>
            <person name="Zhan W."/>
            <person name="Jiang J."/>
            <person name="Wang Q."/>
            <person name="Zhang B."/>
            <person name="Ji P."/>
            <person name="Sakyi L.B."/>
            <person name="Cui X."/>
            <person name="Yuan T."/>
            <person name="Jiang B."/>
            <person name="Yang W."/>
            <person name="Lam T.T.-Y."/>
            <person name="Chang Q."/>
            <person name="Ding S."/>
            <person name="Wang X."/>
            <person name="Zhu J."/>
            <person name="Ruan X."/>
            <person name="Zhao L."/>
            <person name="Wei J."/>
            <person name="Que T."/>
            <person name="Du C."/>
            <person name="Cheng J."/>
            <person name="Dai P."/>
            <person name="Han X."/>
            <person name="Huang E."/>
            <person name="Gao Y."/>
            <person name="Liu J."/>
            <person name="Shao H."/>
            <person name="Ye R."/>
            <person name="Li L."/>
            <person name="Wei W."/>
            <person name="Wang X."/>
            <person name="Wang C."/>
            <person name="Huo Q."/>
            <person name="Li W."/>
            <person name="Guo W."/>
            <person name="Chen H."/>
            <person name="Chen S."/>
            <person name="Zhou L."/>
            <person name="Zhou L."/>
            <person name="Ni X."/>
            <person name="Tian J."/>
            <person name="Zhou Y."/>
            <person name="Sheng Y."/>
            <person name="Liu T."/>
            <person name="Pan Y."/>
            <person name="Xia L."/>
            <person name="Li J."/>
            <person name="Zhao F."/>
            <person name="Cao W."/>
        </authorList>
    </citation>
    <scope>NUCLEOTIDE SEQUENCE</scope>
    <source>
        <strain evidence="3">Rsan-2018</strain>
        <tissue evidence="3">Larvae</tissue>
    </source>
</reference>
<dbReference type="EMBL" id="JABSTV010001253">
    <property type="protein sequence ID" value="KAH7943437.1"/>
    <property type="molecule type" value="Genomic_DNA"/>
</dbReference>
<reference evidence="3" key="1">
    <citation type="journal article" date="2020" name="Cell">
        <title>Large-Scale Comparative Analyses of Tick Genomes Elucidate Their Genetic Diversity and Vector Capacities.</title>
        <authorList>
            <consortium name="Tick Genome and Microbiome Consortium (TIGMIC)"/>
            <person name="Jia N."/>
            <person name="Wang J."/>
            <person name="Shi W."/>
            <person name="Du L."/>
            <person name="Sun Y."/>
            <person name="Zhan W."/>
            <person name="Jiang J.F."/>
            <person name="Wang Q."/>
            <person name="Zhang B."/>
            <person name="Ji P."/>
            <person name="Bell-Sakyi L."/>
            <person name="Cui X.M."/>
            <person name="Yuan T.T."/>
            <person name="Jiang B.G."/>
            <person name="Yang W.F."/>
            <person name="Lam T.T."/>
            <person name="Chang Q.C."/>
            <person name="Ding S.J."/>
            <person name="Wang X.J."/>
            <person name="Zhu J.G."/>
            <person name="Ruan X.D."/>
            <person name="Zhao L."/>
            <person name="Wei J.T."/>
            <person name="Ye R.Z."/>
            <person name="Que T.C."/>
            <person name="Du C.H."/>
            <person name="Zhou Y.H."/>
            <person name="Cheng J.X."/>
            <person name="Dai P.F."/>
            <person name="Guo W.B."/>
            <person name="Han X.H."/>
            <person name="Huang E.J."/>
            <person name="Li L.F."/>
            <person name="Wei W."/>
            <person name="Gao Y.C."/>
            <person name="Liu J.Z."/>
            <person name="Shao H.Z."/>
            <person name="Wang X."/>
            <person name="Wang C.C."/>
            <person name="Yang T.C."/>
            <person name="Huo Q.B."/>
            <person name="Li W."/>
            <person name="Chen H.Y."/>
            <person name="Chen S.E."/>
            <person name="Zhou L.G."/>
            <person name="Ni X.B."/>
            <person name="Tian J.H."/>
            <person name="Sheng Y."/>
            <person name="Liu T."/>
            <person name="Pan Y.S."/>
            <person name="Xia L.Y."/>
            <person name="Li J."/>
            <person name="Zhao F."/>
            <person name="Cao W.C."/>
        </authorList>
    </citation>
    <scope>NUCLEOTIDE SEQUENCE</scope>
    <source>
        <strain evidence="3">Rsan-2018</strain>
    </source>
</reference>
<evidence type="ECO:0000256" key="2">
    <source>
        <dbReference type="SAM" id="SignalP"/>
    </source>
</evidence>
<proteinExistence type="predicted"/>
<name>A0A9D4PHR3_RHISA</name>
<comment type="caution">
    <text evidence="3">The sequence shown here is derived from an EMBL/GenBank/DDBJ whole genome shotgun (WGS) entry which is preliminary data.</text>
</comment>
<evidence type="ECO:0000256" key="1">
    <source>
        <dbReference type="SAM" id="MobiDB-lite"/>
    </source>
</evidence>
<feature type="region of interest" description="Disordered" evidence="1">
    <location>
        <begin position="20"/>
        <end position="108"/>
    </location>
</feature>
<protein>
    <recommendedName>
        <fullName evidence="5">Secreted protein</fullName>
    </recommendedName>
</protein>
<organism evidence="3 4">
    <name type="scientific">Rhipicephalus sanguineus</name>
    <name type="common">Brown dog tick</name>
    <name type="synonym">Ixodes sanguineus</name>
    <dbReference type="NCBI Taxonomy" id="34632"/>
    <lineage>
        <taxon>Eukaryota</taxon>
        <taxon>Metazoa</taxon>
        <taxon>Ecdysozoa</taxon>
        <taxon>Arthropoda</taxon>
        <taxon>Chelicerata</taxon>
        <taxon>Arachnida</taxon>
        <taxon>Acari</taxon>
        <taxon>Parasitiformes</taxon>
        <taxon>Ixodida</taxon>
        <taxon>Ixodoidea</taxon>
        <taxon>Ixodidae</taxon>
        <taxon>Rhipicephalinae</taxon>
        <taxon>Rhipicephalus</taxon>
        <taxon>Rhipicephalus</taxon>
    </lineage>
</organism>
<evidence type="ECO:0000313" key="3">
    <source>
        <dbReference type="EMBL" id="KAH7943437.1"/>
    </source>
</evidence>
<sequence>MARITHCGTSTFFFISLVRSGSTSPLQGPNRAREEHAGTNTAVRPGIDTSLENESTSVGRLSKKRTSSQSTPGNHRQGRRRSRHADGQRRCINQYHGLGTSWPETKTT</sequence>
<accession>A0A9D4PHR3</accession>
<keyword evidence="4" id="KW-1185">Reference proteome</keyword>
<feature type="signal peptide" evidence="2">
    <location>
        <begin position="1"/>
        <end position="20"/>
    </location>
</feature>
<gene>
    <name evidence="3" type="ORF">HPB52_008279</name>
</gene>